<evidence type="ECO:0000313" key="2">
    <source>
        <dbReference type="Proteomes" id="UP000008207"/>
    </source>
</evidence>
<sequence>MASIKVRLCGDGTYTVCCNGGVVSTGLTREQADQLATVLRSIQSAA</sequence>
<organism evidence="1 2">
    <name type="scientific">Methylobacterium nodulans (strain LMG 21967 / CNCM I-2342 / ORS 2060)</name>
    <dbReference type="NCBI Taxonomy" id="460265"/>
    <lineage>
        <taxon>Bacteria</taxon>
        <taxon>Pseudomonadati</taxon>
        <taxon>Pseudomonadota</taxon>
        <taxon>Alphaproteobacteria</taxon>
        <taxon>Hyphomicrobiales</taxon>
        <taxon>Methylobacteriaceae</taxon>
        <taxon>Methylobacterium</taxon>
    </lineage>
</organism>
<dbReference type="eggNOG" id="ENOG50310DT">
    <property type="taxonomic scope" value="Bacteria"/>
</dbReference>
<proteinExistence type="predicted"/>
<reference evidence="1 2" key="1">
    <citation type="submission" date="2009-01" db="EMBL/GenBank/DDBJ databases">
        <title>Complete sequence of chromosome of Methylobacterium nodulans ORS 2060.</title>
        <authorList>
            <consortium name="US DOE Joint Genome Institute"/>
            <person name="Lucas S."/>
            <person name="Copeland A."/>
            <person name="Lapidus A."/>
            <person name="Glavina del Rio T."/>
            <person name="Dalin E."/>
            <person name="Tice H."/>
            <person name="Bruce D."/>
            <person name="Goodwin L."/>
            <person name="Pitluck S."/>
            <person name="Sims D."/>
            <person name="Brettin T."/>
            <person name="Detter J.C."/>
            <person name="Han C."/>
            <person name="Larimer F."/>
            <person name="Land M."/>
            <person name="Hauser L."/>
            <person name="Kyrpides N."/>
            <person name="Ivanova N."/>
            <person name="Marx C.J."/>
            <person name="Richardson P."/>
        </authorList>
    </citation>
    <scope>NUCLEOTIDE SEQUENCE [LARGE SCALE GENOMIC DNA]</scope>
    <source>
        <strain evidence="2">LMG 21967 / CNCM I-2342 / ORS 2060</strain>
    </source>
</reference>
<dbReference type="EMBL" id="CP001349">
    <property type="protein sequence ID" value="ACL58599.1"/>
    <property type="molecule type" value="Genomic_DNA"/>
</dbReference>
<dbReference type="AlphaFoldDB" id="B8IQ99"/>
<dbReference type="HOGENOM" id="CLU_211550_0_0_5"/>
<evidence type="ECO:0000313" key="1">
    <source>
        <dbReference type="EMBL" id="ACL58599.1"/>
    </source>
</evidence>
<keyword evidence="2" id="KW-1185">Reference proteome</keyword>
<accession>B8IQ99</accession>
<dbReference type="Proteomes" id="UP000008207">
    <property type="component" value="Chromosome"/>
</dbReference>
<dbReference type="KEGG" id="mno:Mnod_3692"/>
<protein>
    <submittedName>
        <fullName evidence="1">Uncharacterized protein</fullName>
    </submittedName>
</protein>
<gene>
    <name evidence="1" type="ordered locus">Mnod_3692</name>
</gene>
<name>B8IQ99_METNO</name>